<sequence>MKPMSKLYFFILLFLASPAILLAQQPTGSGKVSGKLTDAATNAPLGFANVVLLSAADSSLVTGATSDIEGTFLLDRVPMGRFILRISMVGYPSRFIPNVILSASAPQAAVGTIALKGTATRLNEVEITAQRPLVQYDLDKKVVDVSQDIAAESGTVAEVLQNVPAVTVDVDGNVSLRGNTNVTVLIDGKRSSLANLTLDQIPANLIESIELITNPSSKFDPEGSSGVINLILKKEKKPGFNGSATVNAGTYDNYNTSLNLNYRYNKWQLNSGYDFRYRTRPGNSNSFTTYTPENGPVTFQDRQSDQDSRDVSHNFRFGADYYLTPRQTISASALYRFGKDTGRNNVTTRFLDQNRLLNSTEIRNTNEQENENAIDLTLGYRLTFDKKGQELTADVLYNTNVDDENTDYFESILGAETLPELQNTLTDDANTRFTAQADYVHPLAENSRLEAGFRSSIQQLDTDARFFDFNYETNTWQFNNLISNHFVYDEQVHAAYGNYSNKYKSISYQLGLRAEQTITTANQITQELPPFENNYFSLFPSVFVTKDFNTDNKLQFSYSRRINRPRSRFLDPFVDLSDKYNVDYGNPELKPEFINSLELGYLKYWGNSSFNITTFYRHTTDQIQRFRTVQPLLGENGLPELDEQGNPVNRTETTFLNLSSGTSYGVELSATHSLTNWWKLNGGVTGFQTELNDAGGDTELSNSQLSWNAKLNSTATILKNLDIQLSGSYRAPMVTIQGRMEEMFSADLGLKKDVLKKRGTINLRLTDIFNTREFNFVSFNDNFRSESNNKRQSRILYLGFTYRLNSDGNNQRNRPQREEQGGDLDEDMN</sequence>
<dbReference type="InterPro" id="IPR008969">
    <property type="entry name" value="CarboxyPept-like_regulatory"/>
</dbReference>
<dbReference type="Proteomes" id="UP000251692">
    <property type="component" value="Unassembled WGS sequence"/>
</dbReference>
<dbReference type="RefSeq" id="WP_112304116.1">
    <property type="nucleotide sequence ID" value="NZ_QMDV01000001.1"/>
</dbReference>
<gene>
    <name evidence="8" type="ORF">DP923_02750</name>
</gene>
<evidence type="ECO:0000313" key="9">
    <source>
        <dbReference type="Proteomes" id="UP000251692"/>
    </source>
</evidence>
<evidence type="ECO:0000259" key="6">
    <source>
        <dbReference type="Pfam" id="PF07715"/>
    </source>
</evidence>
<dbReference type="Gene3D" id="2.170.130.10">
    <property type="entry name" value="TonB-dependent receptor, plug domain"/>
    <property type="match status" value="1"/>
</dbReference>
<keyword evidence="3" id="KW-0998">Cell outer membrane</keyword>
<comment type="caution">
    <text evidence="8">The sequence shown here is derived from an EMBL/GenBank/DDBJ whole genome shotgun (WGS) entry which is preliminary data.</text>
</comment>
<evidence type="ECO:0000259" key="7">
    <source>
        <dbReference type="Pfam" id="PF14905"/>
    </source>
</evidence>
<keyword evidence="9" id="KW-1185">Reference proteome</keyword>
<evidence type="ECO:0000256" key="2">
    <source>
        <dbReference type="ARBA" id="ARBA00023136"/>
    </source>
</evidence>
<proteinExistence type="predicted"/>
<reference evidence="8 9" key="1">
    <citation type="submission" date="2018-06" db="EMBL/GenBank/DDBJ databases">
        <authorList>
            <person name="Liu Z.-W."/>
        </authorList>
    </citation>
    <scope>NUCLEOTIDE SEQUENCE [LARGE SCALE GENOMIC DNA]</scope>
    <source>
        <strain evidence="8 9">2b14</strain>
    </source>
</reference>
<reference evidence="8 9" key="2">
    <citation type="submission" date="2018-07" db="EMBL/GenBank/DDBJ databases">
        <title>Pontibacter sp. 2b14 genomic sequence and assembly.</title>
        <authorList>
            <person name="Du Z.-J."/>
        </authorList>
    </citation>
    <scope>NUCLEOTIDE SEQUENCE [LARGE SCALE GENOMIC DNA]</scope>
    <source>
        <strain evidence="8 9">2b14</strain>
    </source>
</reference>
<feature type="region of interest" description="Disordered" evidence="4">
    <location>
        <begin position="807"/>
        <end position="829"/>
    </location>
</feature>
<feature type="domain" description="Outer membrane protein beta-barrel" evidence="7">
    <location>
        <begin position="383"/>
        <end position="802"/>
    </location>
</feature>
<dbReference type="PANTHER" id="PTHR40980">
    <property type="entry name" value="PLUG DOMAIN-CONTAINING PROTEIN"/>
    <property type="match status" value="1"/>
</dbReference>
<dbReference type="Pfam" id="PF07715">
    <property type="entry name" value="Plug"/>
    <property type="match status" value="1"/>
</dbReference>
<keyword evidence="8" id="KW-0675">Receptor</keyword>
<feature type="domain" description="TonB-dependent receptor plug" evidence="6">
    <location>
        <begin position="147"/>
        <end position="227"/>
    </location>
</feature>
<accession>A0A364RI92</accession>
<dbReference type="OrthoDB" id="905812at2"/>
<keyword evidence="2" id="KW-0472">Membrane</keyword>
<feature type="signal peptide" evidence="5">
    <location>
        <begin position="1"/>
        <end position="23"/>
    </location>
</feature>
<feature type="region of interest" description="Disordered" evidence="4">
    <location>
        <begin position="284"/>
        <end position="310"/>
    </location>
</feature>
<dbReference type="SUPFAM" id="SSF49464">
    <property type="entry name" value="Carboxypeptidase regulatory domain-like"/>
    <property type="match status" value="1"/>
</dbReference>
<evidence type="ECO:0000256" key="4">
    <source>
        <dbReference type="SAM" id="MobiDB-lite"/>
    </source>
</evidence>
<dbReference type="PANTHER" id="PTHR40980:SF4">
    <property type="entry name" value="TONB-DEPENDENT RECEPTOR-LIKE BETA-BARREL DOMAIN-CONTAINING PROTEIN"/>
    <property type="match status" value="1"/>
</dbReference>
<dbReference type="InterPro" id="IPR041700">
    <property type="entry name" value="OMP_b-brl_3"/>
</dbReference>
<name>A0A364RI92_9BACT</name>
<dbReference type="InterPro" id="IPR036942">
    <property type="entry name" value="Beta-barrel_TonB_sf"/>
</dbReference>
<dbReference type="AlphaFoldDB" id="A0A364RI92"/>
<dbReference type="SUPFAM" id="SSF56935">
    <property type="entry name" value="Porins"/>
    <property type="match status" value="1"/>
</dbReference>
<dbReference type="InterPro" id="IPR037066">
    <property type="entry name" value="Plug_dom_sf"/>
</dbReference>
<evidence type="ECO:0000256" key="1">
    <source>
        <dbReference type="ARBA" id="ARBA00004442"/>
    </source>
</evidence>
<protein>
    <submittedName>
        <fullName evidence="8">TonB-dependent receptor</fullName>
    </submittedName>
</protein>
<keyword evidence="5" id="KW-0732">Signal</keyword>
<organism evidence="8 9">
    <name type="scientific">Pontibacter arcticus</name>
    <dbReference type="NCBI Taxonomy" id="2080288"/>
    <lineage>
        <taxon>Bacteria</taxon>
        <taxon>Pseudomonadati</taxon>
        <taxon>Bacteroidota</taxon>
        <taxon>Cytophagia</taxon>
        <taxon>Cytophagales</taxon>
        <taxon>Hymenobacteraceae</taxon>
        <taxon>Pontibacter</taxon>
    </lineage>
</organism>
<feature type="chain" id="PRO_5016742719" evidence="5">
    <location>
        <begin position="24"/>
        <end position="829"/>
    </location>
</feature>
<evidence type="ECO:0000313" key="8">
    <source>
        <dbReference type="EMBL" id="RAU83995.1"/>
    </source>
</evidence>
<dbReference type="Pfam" id="PF14905">
    <property type="entry name" value="OMP_b-brl_3"/>
    <property type="match status" value="1"/>
</dbReference>
<evidence type="ECO:0000256" key="5">
    <source>
        <dbReference type="SAM" id="SignalP"/>
    </source>
</evidence>
<dbReference type="Gene3D" id="2.40.170.20">
    <property type="entry name" value="TonB-dependent receptor, beta-barrel domain"/>
    <property type="match status" value="1"/>
</dbReference>
<evidence type="ECO:0000256" key="3">
    <source>
        <dbReference type="ARBA" id="ARBA00023237"/>
    </source>
</evidence>
<dbReference type="InterPro" id="IPR012910">
    <property type="entry name" value="Plug_dom"/>
</dbReference>
<comment type="subcellular location">
    <subcellularLocation>
        <location evidence="1">Cell outer membrane</location>
    </subcellularLocation>
</comment>
<dbReference type="EMBL" id="QMDV01000001">
    <property type="protein sequence ID" value="RAU83995.1"/>
    <property type="molecule type" value="Genomic_DNA"/>
</dbReference>
<dbReference type="Pfam" id="PF13620">
    <property type="entry name" value="CarboxypepD_reg"/>
    <property type="match status" value="1"/>
</dbReference>
<dbReference type="GO" id="GO:0009279">
    <property type="term" value="C:cell outer membrane"/>
    <property type="evidence" value="ECO:0007669"/>
    <property type="project" value="UniProtKB-SubCell"/>
</dbReference>